<dbReference type="AlphaFoldDB" id="A0A9D1X376"/>
<name>A0A9D1X376_9FIRM</name>
<protein>
    <recommendedName>
        <fullName evidence="5">Segregation and condensation protein B</fullName>
    </recommendedName>
</protein>
<feature type="region of interest" description="Disordered" evidence="7">
    <location>
        <begin position="1"/>
        <end position="20"/>
    </location>
</feature>
<reference evidence="8" key="1">
    <citation type="journal article" date="2021" name="PeerJ">
        <title>Extensive microbial diversity within the chicken gut microbiome revealed by metagenomics and culture.</title>
        <authorList>
            <person name="Gilroy R."/>
            <person name="Ravi A."/>
            <person name="Getino M."/>
            <person name="Pursley I."/>
            <person name="Horton D.L."/>
            <person name="Alikhan N.F."/>
            <person name="Baker D."/>
            <person name="Gharbi K."/>
            <person name="Hall N."/>
            <person name="Watson M."/>
            <person name="Adriaenssens E.M."/>
            <person name="Foster-Nyarko E."/>
            <person name="Jarju S."/>
            <person name="Secka A."/>
            <person name="Antonio M."/>
            <person name="Oren A."/>
            <person name="Chaudhuri R.R."/>
            <person name="La Ragione R."/>
            <person name="Hildebrand F."/>
            <person name="Pallen M.J."/>
        </authorList>
    </citation>
    <scope>NUCLEOTIDE SEQUENCE</scope>
    <source>
        <strain evidence="8">ChiSxjej3B15-1167</strain>
    </source>
</reference>
<dbReference type="NCBIfam" id="TIGR00281">
    <property type="entry name" value="SMC-Scp complex subunit ScpB"/>
    <property type="match status" value="1"/>
</dbReference>
<evidence type="ECO:0000256" key="7">
    <source>
        <dbReference type="SAM" id="MobiDB-lite"/>
    </source>
</evidence>
<dbReference type="HAMAP" id="MF_01804">
    <property type="entry name" value="ScpB"/>
    <property type="match status" value="1"/>
</dbReference>
<comment type="subcellular location">
    <subcellularLocation>
        <location evidence="5">Cytoplasm</location>
    </subcellularLocation>
    <text evidence="5">Associated with two foci at the outer edges of the nucleoid region in young cells, and at four foci within both cell halves in older cells.</text>
</comment>
<evidence type="ECO:0000313" key="8">
    <source>
        <dbReference type="EMBL" id="HIX72143.1"/>
    </source>
</evidence>
<dbReference type="GO" id="GO:0005737">
    <property type="term" value="C:cytoplasm"/>
    <property type="evidence" value="ECO:0007669"/>
    <property type="project" value="UniProtKB-SubCell"/>
</dbReference>
<keyword evidence="4 5" id="KW-0131">Cell cycle</keyword>
<feature type="compositionally biased region" description="Basic and acidic residues" evidence="7">
    <location>
        <begin position="1"/>
        <end position="18"/>
    </location>
</feature>
<evidence type="ECO:0000256" key="1">
    <source>
        <dbReference type="ARBA" id="ARBA00022490"/>
    </source>
</evidence>
<comment type="subunit">
    <text evidence="5">Homodimer. Homodimerization may be required to stabilize the binding of ScpA to the Smc head domains. Component of a cohesin-like complex composed of ScpA, ScpB and the Smc homodimer, in which ScpA and ScpB bind to the head domain of Smc. The presence of the three proteins is required for the association of the complex with DNA.</text>
</comment>
<dbReference type="GO" id="GO:0051301">
    <property type="term" value="P:cell division"/>
    <property type="evidence" value="ECO:0007669"/>
    <property type="project" value="UniProtKB-KW"/>
</dbReference>
<evidence type="ECO:0000256" key="4">
    <source>
        <dbReference type="ARBA" id="ARBA00023306"/>
    </source>
</evidence>
<dbReference type="Proteomes" id="UP000886805">
    <property type="component" value="Unassembled WGS sequence"/>
</dbReference>
<comment type="function">
    <text evidence="5">Participates in chromosomal partition during cell division. May act via the formation of a condensin-like complex containing Smc and ScpA that pull DNA away from mid-cell into both cell halves.</text>
</comment>
<reference evidence="8" key="2">
    <citation type="submission" date="2021-04" db="EMBL/GenBank/DDBJ databases">
        <authorList>
            <person name="Gilroy R."/>
        </authorList>
    </citation>
    <scope>NUCLEOTIDE SEQUENCE</scope>
    <source>
        <strain evidence="8">ChiSxjej3B15-1167</strain>
    </source>
</reference>
<sequence>MTERESDAGAQKASEKCRRENRHRKDVNILEENKKIKGIIEAILFTMGRSVSLEQLVNVLEMDREALREILLEMKEEYHRDEERGICLIELDDSWQICTKIETYDYVRKLVSQPKKRSLTDVMLETLSIIAYKQPVTKQEIEAIRGVKCDFAVNKLVEYRLVRELGRLDTVGKPIVFGTTEEFLRCFGVSSIEELPDIDEVTKQGFMEEAMEEVAASLNVPV</sequence>
<organism evidence="8 9">
    <name type="scientific">Candidatus Anaerobutyricum stercoripullorum</name>
    <dbReference type="NCBI Taxonomy" id="2838456"/>
    <lineage>
        <taxon>Bacteria</taxon>
        <taxon>Bacillati</taxon>
        <taxon>Bacillota</taxon>
        <taxon>Clostridia</taxon>
        <taxon>Lachnospirales</taxon>
        <taxon>Lachnospiraceae</taxon>
        <taxon>Anaerobutyricum</taxon>
    </lineage>
</organism>
<proteinExistence type="inferred from homology"/>
<comment type="similarity">
    <text evidence="5">Belongs to the ScpB family.</text>
</comment>
<dbReference type="InterPro" id="IPR036388">
    <property type="entry name" value="WH-like_DNA-bd_sf"/>
</dbReference>
<comment type="caution">
    <text evidence="8">The sequence shown here is derived from an EMBL/GenBank/DDBJ whole genome shotgun (WGS) entry which is preliminary data.</text>
</comment>
<keyword evidence="6" id="KW-0175">Coiled coil</keyword>
<accession>A0A9D1X376</accession>
<keyword evidence="1 5" id="KW-0963">Cytoplasm</keyword>
<evidence type="ECO:0000256" key="6">
    <source>
        <dbReference type="SAM" id="Coils"/>
    </source>
</evidence>
<evidence type="ECO:0000256" key="2">
    <source>
        <dbReference type="ARBA" id="ARBA00022618"/>
    </source>
</evidence>
<evidence type="ECO:0000313" key="9">
    <source>
        <dbReference type="Proteomes" id="UP000886805"/>
    </source>
</evidence>
<feature type="coiled-coil region" evidence="6">
    <location>
        <begin position="57"/>
        <end position="84"/>
    </location>
</feature>
<dbReference type="PIRSF" id="PIRSF019345">
    <property type="entry name" value="ScpB"/>
    <property type="match status" value="1"/>
</dbReference>
<dbReference type="GO" id="GO:0006260">
    <property type="term" value="P:DNA replication"/>
    <property type="evidence" value="ECO:0007669"/>
    <property type="project" value="UniProtKB-UniRule"/>
</dbReference>
<dbReference type="SUPFAM" id="SSF46785">
    <property type="entry name" value="Winged helix' DNA-binding domain"/>
    <property type="match status" value="2"/>
</dbReference>
<keyword evidence="2 5" id="KW-0132">Cell division</keyword>
<dbReference type="InterPro" id="IPR036390">
    <property type="entry name" value="WH_DNA-bd_sf"/>
</dbReference>
<keyword evidence="3 5" id="KW-0159">Chromosome partition</keyword>
<evidence type="ECO:0000256" key="5">
    <source>
        <dbReference type="HAMAP-Rule" id="MF_01804"/>
    </source>
</evidence>
<gene>
    <name evidence="5 8" type="primary">scpB</name>
    <name evidence="8" type="ORF">H9849_03880</name>
</gene>
<dbReference type="InterPro" id="IPR005234">
    <property type="entry name" value="ScpB_csome_segregation"/>
</dbReference>
<dbReference type="Gene3D" id="1.10.10.10">
    <property type="entry name" value="Winged helix-like DNA-binding domain superfamily/Winged helix DNA-binding domain"/>
    <property type="match status" value="2"/>
</dbReference>
<evidence type="ECO:0000256" key="3">
    <source>
        <dbReference type="ARBA" id="ARBA00022829"/>
    </source>
</evidence>
<dbReference type="PANTHER" id="PTHR34298:SF2">
    <property type="entry name" value="SEGREGATION AND CONDENSATION PROTEIN B"/>
    <property type="match status" value="1"/>
</dbReference>
<dbReference type="EMBL" id="DXEQ01000108">
    <property type="protein sequence ID" value="HIX72143.1"/>
    <property type="molecule type" value="Genomic_DNA"/>
</dbReference>
<dbReference type="GO" id="GO:0051304">
    <property type="term" value="P:chromosome separation"/>
    <property type="evidence" value="ECO:0007669"/>
    <property type="project" value="InterPro"/>
</dbReference>
<dbReference type="PANTHER" id="PTHR34298">
    <property type="entry name" value="SEGREGATION AND CONDENSATION PROTEIN B"/>
    <property type="match status" value="1"/>
</dbReference>
<dbReference type="Pfam" id="PF04079">
    <property type="entry name" value="SMC_ScpB"/>
    <property type="match status" value="1"/>
</dbReference>